<accession>A0A9P7F9B4</accession>
<name>A0A9P7F9B4_9AGAM</name>
<keyword evidence="5" id="KW-1185">Reference proteome</keyword>
<protein>
    <recommendedName>
        <fullName evidence="3">Yeast cell wall synthesis Kre9/Knh1-like N-terminal domain-containing protein</fullName>
    </recommendedName>
</protein>
<dbReference type="Proteomes" id="UP000823399">
    <property type="component" value="Unassembled WGS sequence"/>
</dbReference>
<evidence type="ECO:0000313" key="5">
    <source>
        <dbReference type="Proteomes" id="UP000823399"/>
    </source>
</evidence>
<evidence type="ECO:0000259" key="3">
    <source>
        <dbReference type="Pfam" id="PF10342"/>
    </source>
</evidence>
<feature type="chain" id="PRO_5040115867" description="Yeast cell wall synthesis Kre9/Knh1-like N-terminal domain-containing protein" evidence="2">
    <location>
        <begin position="27"/>
        <end position="135"/>
    </location>
</feature>
<feature type="domain" description="Yeast cell wall synthesis Kre9/Knh1-like N-terminal" evidence="3">
    <location>
        <begin position="44"/>
        <end position="131"/>
    </location>
</feature>
<evidence type="ECO:0000256" key="2">
    <source>
        <dbReference type="SAM" id="SignalP"/>
    </source>
</evidence>
<comment type="caution">
    <text evidence="4">The sequence shown here is derived from an EMBL/GenBank/DDBJ whole genome shotgun (WGS) entry which is preliminary data.</text>
</comment>
<dbReference type="AlphaFoldDB" id="A0A9P7F9B4"/>
<evidence type="ECO:0000256" key="1">
    <source>
        <dbReference type="ARBA" id="ARBA00022729"/>
    </source>
</evidence>
<evidence type="ECO:0000313" key="4">
    <source>
        <dbReference type="EMBL" id="KAG2111247.1"/>
    </source>
</evidence>
<reference evidence="4" key="1">
    <citation type="journal article" date="2020" name="New Phytol.">
        <title>Comparative genomics reveals dynamic genome evolution in host specialist ectomycorrhizal fungi.</title>
        <authorList>
            <person name="Lofgren L.A."/>
            <person name="Nguyen N.H."/>
            <person name="Vilgalys R."/>
            <person name="Ruytinx J."/>
            <person name="Liao H.L."/>
            <person name="Branco S."/>
            <person name="Kuo A."/>
            <person name="LaButti K."/>
            <person name="Lipzen A."/>
            <person name="Andreopoulos W."/>
            <person name="Pangilinan J."/>
            <person name="Riley R."/>
            <person name="Hundley H."/>
            <person name="Na H."/>
            <person name="Barry K."/>
            <person name="Grigoriev I.V."/>
            <person name="Stajich J.E."/>
            <person name="Kennedy P.G."/>
        </authorList>
    </citation>
    <scope>NUCLEOTIDE SEQUENCE</scope>
    <source>
        <strain evidence="4">FC423</strain>
    </source>
</reference>
<dbReference type="GeneID" id="64699056"/>
<dbReference type="InterPro" id="IPR018466">
    <property type="entry name" value="Kre9/Knh1-like_N"/>
</dbReference>
<dbReference type="EMBL" id="JABBWM010000018">
    <property type="protein sequence ID" value="KAG2111247.1"/>
    <property type="molecule type" value="Genomic_DNA"/>
</dbReference>
<proteinExistence type="predicted"/>
<keyword evidence="1 2" id="KW-0732">Signal</keyword>
<gene>
    <name evidence="4" type="ORF">F5147DRAFT_686903</name>
</gene>
<dbReference type="Pfam" id="PF10342">
    <property type="entry name" value="Kre9_KNH"/>
    <property type="match status" value="1"/>
</dbReference>
<dbReference type="OrthoDB" id="2317741at2759"/>
<organism evidence="4 5">
    <name type="scientific">Suillus discolor</name>
    <dbReference type="NCBI Taxonomy" id="1912936"/>
    <lineage>
        <taxon>Eukaryota</taxon>
        <taxon>Fungi</taxon>
        <taxon>Dikarya</taxon>
        <taxon>Basidiomycota</taxon>
        <taxon>Agaricomycotina</taxon>
        <taxon>Agaricomycetes</taxon>
        <taxon>Agaricomycetidae</taxon>
        <taxon>Boletales</taxon>
        <taxon>Suillineae</taxon>
        <taxon>Suillaceae</taxon>
        <taxon>Suillus</taxon>
    </lineage>
</organism>
<sequence>MFVNTSPRALLTSCFVLLTFLSCALCAPLSAVMRRDVWVPTITSPTSDSVWTVGKSFLVTWDTSSKPAEVTNPNGEIYLRLGDETQSSPIASGFPLSDGQFEVTIPSDTTPDQYRVVLFGDSGNWSDQFPIDAAT</sequence>
<feature type="signal peptide" evidence="2">
    <location>
        <begin position="1"/>
        <end position="26"/>
    </location>
</feature>
<dbReference type="RefSeq" id="XP_041294606.1">
    <property type="nucleotide sequence ID" value="XM_041436797.1"/>
</dbReference>